<gene>
    <name evidence="1" type="ORF">SAMN02745108_02392</name>
</gene>
<dbReference type="Proteomes" id="UP000190449">
    <property type="component" value="Unassembled WGS sequence"/>
</dbReference>
<evidence type="ECO:0000313" key="2">
    <source>
        <dbReference type="Proteomes" id="UP000190449"/>
    </source>
</evidence>
<dbReference type="AlphaFoldDB" id="A0A1T4QSI0"/>
<organism evidence="1 2">
    <name type="scientific">Fibrobacter intestinalis</name>
    <dbReference type="NCBI Taxonomy" id="28122"/>
    <lineage>
        <taxon>Bacteria</taxon>
        <taxon>Pseudomonadati</taxon>
        <taxon>Fibrobacterota</taxon>
        <taxon>Fibrobacteria</taxon>
        <taxon>Fibrobacterales</taxon>
        <taxon>Fibrobacteraceae</taxon>
        <taxon>Fibrobacter</taxon>
    </lineage>
</organism>
<accession>A0A1T4QSI0</accession>
<evidence type="ECO:0000313" key="1">
    <source>
        <dbReference type="EMBL" id="SKA06680.1"/>
    </source>
</evidence>
<protein>
    <submittedName>
        <fullName evidence="1">Uncharacterized protein</fullName>
    </submittedName>
</protein>
<dbReference type="EMBL" id="FUWU01000053">
    <property type="protein sequence ID" value="SKA06680.1"/>
    <property type="molecule type" value="Genomic_DNA"/>
</dbReference>
<dbReference type="STRING" id="28122.SAMN02745108_02392"/>
<sequence>MTKIVTTIFVYLKMKIAFAINRNEVNMKVKQKGQIKKYQLAEIDKSASTVWSEDIWIPDSMIARQRDLQKFVDDIDFRYRATIHTMIQEDADLSRAFPSTDLIQVMDYDEYYASEDGHVGLYRHRGCWYLYMGDALDGLALMDAKDCGITLSGEQIRYGLECSKDAMAYTIRNFFNFEA</sequence>
<proteinExistence type="predicted"/>
<name>A0A1T4QSI0_9BACT</name>
<reference evidence="1 2" key="1">
    <citation type="submission" date="2017-02" db="EMBL/GenBank/DDBJ databases">
        <authorList>
            <person name="Peterson S.W."/>
        </authorList>
    </citation>
    <scope>NUCLEOTIDE SEQUENCE [LARGE SCALE GENOMIC DNA]</scope>
    <source>
        <strain evidence="1 2">ATCC 43854</strain>
    </source>
</reference>